<evidence type="ECO:0000256" key="9">
    <source>
        <dbReference type="SAM" id="Phobius"/>
    </source>
</evidence>
<dbReference type="PANTHER" id="PTHR21716">
    <property type="entry name" value="TRANSMEMBRANE PROTEIN"/>
    <property type="match status" value="1"/>
</dbReference>
<reference evidence="10 11" key="1">
    <citation type="journal article" date="2018" name="Appl. Microbiol. Biotechnol.">
        <title>Co-cultivation of the strictly anaerobic methanogen Methanosarcina barkeri with aerobic methanotrophs in an oxygen-limited membrane bioreactor.</title>
        <authorList>
            <person name="In 't Zandt M.H."/>
            <person name="van den Bosch T.J.M."/>
            <person name="Rijkers R."/>
            <person name="van Kessel M.A.H.J."/>
            <person name="Jetten M.S.M."/>
            <person name="Welte C.U."/>
        </authorList>
    </citation>
    <scope>NUCLEOTIDE SEQUENCE [LARGE SCALE GENOMIC DNA]</scope>
    <source>
        <strain evidence="10 11">DSM 17706</strain>
    </source>
</reference>
<evidence type="ECO:0000256" key="3">
    <source>
        <dbReference type="ARBA" id="ARBA00022448"/>
    </source>
</evidence>
<evidence type="ECO:0000313" key="10">
    <source>
        <dbReference type="EMBL" id="PWB93022.1"/>
    </source>
</evidence>
<dbReference type="PANTHER" id="PTHR21716:SF67">
    <property type="entry name" value="TRANSPORT PROTEIN YDIK-RELATED"/>
    <property type="match status" value="1"/>
</dbReference>
<keyword evidence="7 9" id="KW-0472">Membrane</keyword>
<feature type="transmembrane region" description="Helical" evidence="9">
    <location>
        <begin position="72"/>
        <end position="95"/>
    </location>
</feature>
<comment type="similarity">
    <text evidence="2">Belongs to the autoinducer-2 exporter (AI-2E) (TC 2.A.86) family.</text>
</comment>
<evidence type="ECO:0000256" key="7">
    <source>
        <dbReference type="ARBA" id="ARBA00023136"/>
    </source>
</evidence>
<organism evidence="10 11">
    <name type="scientific">Methylosinus sporium</name>
    <dbReference type="NCBI Taxonomy" id="428"/>
    <lineage>
        <taxon>Bacteria</taxon>
        <taxon>Pseudomonadati</taxon>
        <taxon>Pseudomonadota</taxon>
        <taxon>Alphaproteobacteria</taxon>
        <taxon>Hyphomicrobiales</taxon>
        <taxon>Methylocystaceae</taxon>
        <taxon>Methylosinus</taxon>
    </lineage>
</organism>
<evidence type="ECO:0000313" key="11">
    <source>
        <dbReference type="Proteomes" id="UP000245137"/>
    </source>
</evidence>
<keyword evidence="4" id="KW-1003">Cell membrane</keyword>
<dbReference type="RefSeq" id="WP_108918104.1">
    <property type="nucleotide sequence ID" value="NZ_BGJY01000009.1"/>
</dbReference>
<feature type="transmembrane region" description="Helical" evidence="9">
    <location>
        <begin position="315"/>
        <end position="346"/>
    </location>
</feature>
<feature type="transmembrane region" description="Helical" evidence="9">
    <location>
        <begin position="284"/>
        <end position="303"/>
    </location>
</feature>
<proteinExistence type="inferred from homology"/>
<dbReference type="Proteomes" id="UP000245137">
    <property type="component" value="Unassembled WGS sequence"/>
</dbReference>
<keyword evidence="3" id="KW-0813">Transport</keyword>
<evidence type="ECO:0000256" key="2">
    <source>
        <dbReference type="ARBA" id="ARBA00009773"/>
    </source>
</evidence>
<evidence type="ECO:0000256" key="1">
    <source>
        <dbReference type="ARBA" id="ARBA00004651"/>
    </source>
</evidence>
<accession>A0A2U1SN31</accession>
<keyword evidence="6 9" id="KW-1133">Transmembrane helix</keyword>
<name>A0A2U1SN31_METSR</name>
<protein>
    <submittedName>
        <fullName evidence="10">AI-2E family transporter</fullName>
    </submittedName>
</protein>
<evidence type="ECO:0000256" key="6">
    <source>
        <dbReference type="ARBA" id="ARBA00022989"/>
    </source>
</evidence>
<dbReference type="OrthoDB" id="8113547at2"/>
<comment type="subcellular location">
    <subcellularLocation>
        <location evidence="1">Cell membrane</location>
        <topology evidence="1">Multi-pass membrane protein</topology>
    </subcellularLocation>
</comment>
<comment type="caution">
    <text evidence="10">The sequence shown here is derived from an EMBL/GenBank/DDBJ whole genome shotgun (WGS) entry which is preliminary data.</text>
</comment>
<evidence type="ECO:0000256" key="5">
    <source>
        <dbReference type="ARBA" id="ARBA00022692"/>
    </source>
</evidence>
<feature type="transmembrane region" description="Helical" evidence="9">
    <location>
        <begin position="172"/>
        <end position="193"/>
    </location>
</feature>
<gene>
    <name evidence="10" type="ORF">C5689_15205</name>
</gene>
<feature type="transmembrane region" description="Helical" evidence="9">
    <location>
        <begin position="42"/>
        <end position="60"/>
    </location>
</feature>
<evidence type="ECO:0000256" key="8">
    <source>
        <dbReference type="SAM" id="MobiDB-lite"/>
    </source>
</evidence>
<dbReference type="AlphaFoldDB" id="A0A2U1SN31"/>
<feature type="transmembrane region" description="Helical" evidence="9">
    <location>
        <begin position="16"/>
        <end position="36"/>
    </location>
</feature>
<dbReference type="GO" id="GO:0005886">
    <property type="term" value="C:plasma membrane"/>
    <property type="evidence" value="ECO:0007669"/>
    <property type="project" value="UniProtKB-SubCell"/>
</dbReference>
<keyword evidence="5 9" id="KW-0812">Transmembrane</keyword>
<sequence>MIEDQREASGRRRLNATLIDLIIRLGALGALAYWSFLLVRPFVTIVTWSAILAVALYPVFEWTAVRLGGRRRLAAVVITLLGLLFVIGPATWLGLGVVDGLRVLSERIDAGGVWVPPPPEALRSWPFVGESAYEFWELASTNLRSALAQALPQLKPYGEIALDATKNAGAGVFKFLISVIIAGFLFAPGPALVRAIKTAVTRIDSKRAEHFVELAGSTIRTVSRGVIGVSLLQAAIGGLGLQLAGAPGASLLTLCILVLAIVQIGPLLVVVPSILWAWTEMRTLPALLFTCCMLTVTLVDNVLKPIVIARGLTTPLLVIIVGVIGGVLVHGIIGLFVGPVVLAVAWELLSAWAGEGKSGVLVATPEPAAPEPTAPEPRALEPPASTASAPER</sequence>
<evidence type="ECO:0000256" key="4">
    <source>
        <dbReference type="ARBA" id="ARBA00022475"/>
    </source>
</evidence>
<feature type="transmembrane region" description="Helical" evidence="9">
    <location>
        <begin position="251"/>
        <end position="278"/>
    </location>
</feature>
<keyword evidence="11" id="KW-1185">Reference proteome</keyword>
<dbReference type="InterPro" id="IPR002549">
    <property type="entry name" value="AI-2E-like"/>
</dbReference>
<dbReference type="Pfam" id="PF01594">
    <property type="entry name" value="AI-2E_transport"/>
    <property type="match status" value="1"/>
</dbReference>
<dbReference type="EMBL" id="PUIV01000030">
    <property type="protein sequence ID" value="PWB93022.1"/>
    <property type="molecule type" value="Genomic_DNA"/>
</dbReference>
<feature type="region of interest" description="Disordered" evidence="8">
    <location>
        <begin position="363"/>
        <end position="392"/>
    </location>
</feature>